<organism evidence="3 4">
    <name type="scientific">Mucor circinelloides f. lusitanicus</name>
    <name type="common">Mucor racemosus var. lusitanicus</name>
    <dbReference type="NCBI Taxonomy" id="29924"/>
    <lineage>
        <taxon>Eukaryota</taxon>
        <taxon>Fungi</taxon>
        <taxon>Fungi incertae sedis</taxon>
        <taxon>Mucoromycota</taxon>
        <taxon>Mucoromycotina</taxon>
        <taxon>Mucoromycetes</taxon>
        <taxon>Mucorales</taxon>
        <taxon>Mucorineae</taxon>
        <taxon>Mucoraceae</taxon>
        <taxon>Mucor</taxon>
    </lineage>
</organism>
<reference evidence="3 4" key="1">
    <citation type="submission" date="2019-09" db="EMBL/GenBank/DDBJ databases">
        <authorList>
            <consortium name="DOE Joint Genome Institute"/>
            <person name="Mondo S.J."/>
            <person name="Navarro-Mendoza M.I."/>
            <person name="Perez-Arques C."/>
            <person name="Panchal S."/>
            <person name="Nicolas F.E."/>
            <person name="Ganguly P."/>
            <person name="Pangilinan J."/>
            <person name="Grigoriev I."/>
            <person name="Heitman J."/>
            <person name="Sanya K."/>
            <person name="Garre V."/>
        </authorList>
    </citation>
    <scope>NUCLEOTIDE SEQUENCE [LARGE SCALE GENOMIC DNA]</scope>
    <source>
        <strain evidence="3 4">MU402</strain>
    </source>
</reference>
<keyword evidence="2" id="KW-0732">Signal</keyword>
<evidence type="ECO:0000313" key="4">
    <source>
        <dbReference type="Proteomes" id="UP000469890"/>
    </source>
</evidence>
<dbReference type="InterPro" id="IPR040521">
    <property type="entry name" value="KDZ"/>
</dbReference>
<accession>A0A8H4BI74</accession>
<feature type="signal peptide" evidence="2">
    <location>
        <begin position="1"/>
        <end position="15"/>
    </location>
</feature>
<dbReference type="Proteomes" id="UP000469890">
    <property type="component" value="Unassembled WGS sequence"/>
</dbReference>
<dbReference type="EMBL" id="JAAECE010000004">
    <property type="protein sequence ID" value="KAF1802735.1"/>
    <property type="molecule type" value="Genomic_DNA"/>
</dbReference>
<feature type="chain" id="PRO_5034214547" evidence="2">
    <location>
        <begin position="16"/>
        <end position="415"/>
    </location>
</feature>
<comment type="caution">
    <text evidence="3">The sequence shown here is derived from an EMBL/GenBank/DDBJ whole genome shotgun (WGS) entry which is preliminary data.</text>
</comment>
<feature type="region of interest" description="Disordered" evidence="1">
    <location>
        <begin position="391"/>
        <end position="415"/>
    </location>
</feature>
<name>A0A8H4BI74_MUCCL</name>
<evidence type="ECO:0000313" key="3">
    <source>
        <dbReference type="EMBL" id="KAF1802735.1"/>
    </source>
</evidence>
<gene>
    <name evidence="3" type="ORF">FB192DRAFT_1436639</name>
</gene>
<sequence length="415" mass="47590">MLWIICDFFDALCIAMPVFIFSESYDIAHLWEDEGEVEKFANEKDDFKEEMCGLEELDNNAPSFKATAQNRKTCIPGLLEKDPLYLVTVFHAYAHSMHCQVQFHPKIVEGSDGEGKERFWSTANKFIAMIHQMTAQTARKFVKAFAKVRELNMTKEEYFDLERQWKAHAEVVMIPATAVGVEILIARVDSSNAAARDSYYLQLNIELLLLNDMKDENGNRIEITRGRNLKRKIFLESQIVKLQAKYGYSPISSLEDEQFNAHRTVMAAKIIFSLEALKKKAEAIIVMINNFVKKSYNTEEERRRRKETVVGREVESIRKYANENGMDLPSYLQKWHVLKRNVEEISLLIMFLGRIANAAAPVLVPSRESVNLDNKVVVFPEEASAYDTEQYQALSEVEEESDNGSDDEDLAEGAR</sequence>
<dbReference type="AlphaFoldDB" id="A0A8H4BI74"/>
<feature type="compositionally biased region" description="Acidic residues" evidence="1">
    <location>
        <begin position="396"/>
        <end position="415"/>
    </location>
</feature>
<evidence type="ECO:0000256" key="2">
    <source>
        <dbReference type="SAM" id="SignalP"/>
    </source>
</evidence>
<dbReference type="Pfam" id="PF18758">
    <property type="entry name" value="KDZ"/>
    <property type="match status" value="1"/>
</dbReference>
<proteinExistence type="predicted"/>
<evidence type="ECO:0000256" key="1">
    <source>
        <dbReference type="SAM" id="MobiDB-lite"/>
    </source>
</evidence>
<protein>
    <submittedName>
        <fullName evidence="3">Uncharacterized protein</fullName>
    </submittedName>
</protein>